<evidence type="ECO:0000256" key="7">
    <source>
        <dbReference type="ARBA" id="ARBA00023224"/>
    </source>
</evidence>
<feature type="transmembrane region" description="Helical" evidence="8">
    <location>
        <begin position="96"/>
        <end position="118"/>
    </location>
</feature>
<evidence type="ECO:0000313" key="10">
    <source>
        <dbReference type="EMBL" id="CAF0715330.1"/>
    </source>
</evidence>
<comment type="caution">
    <text evidence="10">The sequence shown here is derived from an EMBL/GenBank/DDBJ whole genome shotgun (WGS) entry which is preliminary data.</text>
</comment>
<dbReference type="EMBL" id="CAJNOE010000004">
    <property type="protein sequence ID" value="CAF0715330.1"/>
    <property type="molecule type" value="Genomic_DNA"/>
</dbReference>
<dbReference type="InterPro" id="IPR017452">
    <property type="entry name" value="GPCR_Rhodpsn_7TM"/>
</dbReference>
<evidence type="ECO:0000256" key="3">
    <source>
        <dbReference type="ARBA" id="ARBA00022989"/>
    </source>
</evidence>
<evidence type="ECO:0000259" key="9">
    <source>
        <dbReference type="PROSITE" id="PS50262"/>
    </source>
</evidence>
<evidence type="ECO:0000256" key="2">
    <source>
        <dbReference type="ARBA" id="ARBA00022692"/>
    </source>
</evidence>
<accession>A0A813MA36</accession>
<organism evidence="10 11">
    <name type="scientific">Adineta steineri</name>
    <dbReference type="NCBI Taxonomy" id="433720"/>
    <lineage>
        <taxon>Eukaryota</taxon>
        <taxon>Metazoa</taxon>
        <taxon>Spiralia</taxon>
        <taxon>Gnathifera</taxon>
        <taxon>Rotifera</taxon>
        <taxon>Eurotatoria</taxon>
        <taxon>Bdelloidea</taxon>
        <taxon>Adinetida</taxon>
        <taxon>Adinetidae</taxon>
        <taxon>Adineta</taxon>
    </lineage>
</organism>
<feature type="transmembrane region" description="Helical" evidence="8">
    <location>
        <begin position="185"/>
        <end position="207"/>
    </location>
</feature>
<keyword evidence="2 8" id="KW-0812">Transmembrane</keyword>
<evidence type="ECO:0000313" key="11">
    <source>
        <dbReference type="Proteomes" id="UP000663860"/>
    </source>
</evidence>
<protein>
    <recommendedName>
        <fullName evidence="9">G-protein coupled receptors family 1 profile domain-containing protein</fullName>
    </recommendedName>
</protein>
<proteinExistence type="predicted"/>
<dbReference type="PANTHER" id="PTHR24243">
    <property type="entry name" value="G-PROTEIN COUPLED RECEPTOR"/>
    <property type="match status" value="1"/>
</dbReference>
<dbReference type="PANTHER" id="PTHR24243:SF233">
    <property type="entry name" value="THYROTROPIN-RELEASING HORMONE RECEPTOR"/>
    <property type="match status" value="1"/>
</dbReference>
<feature type="transmembrane region" description="Helical" evidence="8">
    <location>
        <begin position="138"/>
        <end position="157"/>
    </location>
</feature>
<sequence>MSSSNNSSLYSYYLKNVSIYGGIPIFIGGCIGGILNIIVLISLKTFRENSCAFYLTMISFVNIGHLLTGLLHRILVSGFDIDLTLISSSFCKLFQYSLQVCALLSITCLCLATIDQYFATCSHYRWREWSNIKISRRLTKIFLIIWLIHGIPCLIYFDLNKLISTKKFRCMIRNKKFSKYFIHGYSAILTGYLPICITILFGLLSYYNIKCLSSSRISNIRRELEKQLTTMIVVLDIFNIVALMPYPVILIIRSISSIIEDPFTAEKINFISNLTVFFYYLYFASPFYIFICVSERFRRQLIYVLFKIHLERWRRRRMISILILPH</sequence>
<name>A0A813MA36_9BILA</name>
<evidence type="ECO:0000256" key="4">
    <source>
        <dbReference type="ARBA" id="ARBA00023040"/>
    </source>
</evidence>
<feature type="transmembrane region" description="Helical" evidence="8">
    <location>
        <begin position="270"/>
        <end position="291"/>
    </location>
</feature>
<comment type="subcellular location">
    <subcellularLocation>
        <location evidence="1">Membrane</location>
        <topology evidence="1">Multi-pass membrane protein</topology>
    </subcellularLocation>
</comment>
<dbReference type="GO" id="GO:0004930">
    <property type="term" value="F:G protein-coupled receptor activity"/>
    <property type="evidence" value="ECO:0007669"/>
    <property type="project" value="UniProtKB-KW"/>
</dbReference>
<reference evidence="10" key="1">
    <citation type="submission" date="2021-02" db="EMBL/GenBank/DDBJ databases">
        <authorList>
            <person name="Nowell W R."/>
        </authorList>
    </citation>
    <scope>NUCLEOTIDE SEQUENCE</scope>
</reference>
<dbReference type="InterPro" id="IPR000276">
    <property type="entry name" value="GPCR_Rhodpsn"/>
</dbReference>
<dbReference type="AlphaFoldDB" id="A0A813MA36"/>
<keyword evidence="7" id="KW-0807">Transducer</keyword>
<evidence type="ECO:0000256" key="8">
    <source>
        <dbReference type="SAM" id="Phobius"/>
    </source>
</evidence>
<dbReference type="SUPFAM" id="SSF81321">
    <property type="entry name" value="Family A G protein-coupled receptor-like"/>
    <property type="match status" value="1"/>
</dbReference>
<keyword evidence="6" id="KW-0675">Receptor</keyword>
<keyword evidence="4" id="KW-0297">G-protein coupled receptor</keyword>
<feature type="transmembrane region" description="Helical" evidence="8">
    <location>
        <begin position="228"/>
        <end position="250"/>
    </location>
</feature>
<keyword evidence="5 8" id="KW-0472">Membrane</keyword>
<feature type="transmembrane region" description="Helical" evidence="8">
    <location>
        <begin position="53"/>
        <end position="76"/>
    </location>
</feature>
<gene>
    <name evidence="10" type="ORF">IZO911_LOCUS872</name>
</gene>
<dbReference type="Pfam" id="PF00001">
    <property type="entry name" value="7tm_1"/>
    <property type="match status" value="1"/>
</dbReference>
<dbReference type="PROSITE" id="PS50262">
    <property type="entry name" value="G_PROTEIN_RECEP_F1_2"/>
    <property type="match status" value="1"/>
</dbReference>
<dbReference type="GO" id="GO:0005886">
    <property type="term" value="C:plasma membrane"/>
    <property type="evidence" value="ECO:0007669"/>
    <property type="project" value="TreeGrafter"/>
</dbReference>
<dbReference type="Proteomes" id="UP000663860">
    <property type="component" value="Unassembled WGS sequence"/>
</dbReference>
<feature type="transmembrane region" description="Helical" evidence="8">
    <location>
        <begin position="20"/>
        <end position="41"/>
    </location>
</feature>
<keyword evidence="3 8" id="KW-1133">Transmembrane helix</keyword>
<evidence type="ECO:0000256" key="5">
    <source>
        <dbReference type="ARBA" id="ARBA00023136"/>
    </source>
</evidence>
<evidence type="ECO:0000256" key="6">
    <source>
        <dbReference type="ARBA" id="ARBA00023170"/>
    </source>
</evidence>
<dbReference type="Gene3D" id="1.20.1070.10">
    <property type="entry name" value="Rhodopsin 7-helix transmembrane proteins"/>
    <property type="match status" value="1"/>
</dbReference>
<feature type="domain" description="G-protein coupled receptors family 1 profile" evidence="9">
    <location>
        <begin position="32"/>
        <end position="290"/>
    </location>
</feature>
<evidence type="ECO:0000256" key="1">
    <source>
        <dbReference type="ARBA" id="ARBA00004141"/>
    </source>
</evidence>